<dbReference type="AlphaFoldDB" id="A0A0L6URA5"/>
<organism evidence="1 2">
    <name type="scientific">Puccinia sorghi</name>
    <dbReference type="NCBI Taxonomy" id="27349"/>
    <lineage>
        <taxon>Eukaryota</taxon>
        <taxon>Fungi</taxon>
        <taxon>Dikarya</taxon>
        <taxon>Basidiomycota</taxon>
        <taxon>Pucciniomycotina</taxon>
        <taxon>Pucciniomycetes</taxon>
        <taxon>Pucciniales</taxon>
        <taxon>Pucciniaceae</taxon>
        <taxon>Puccinia</taxon>
    </lineage>
</organism>
<protein>
    <submittedName>
        <fullName evidence="1">Uncharacterized protein</fullName>
    </submittedName>
</protein>
<evidence type="ECO:0000313" key="2">
    <source>
        <dbReference type="Proteomes" id="UP000037035"/>
    </source>
</evidence>
<sequence length="139" mass="15623">QFSAVKPKRGFDSILMVNFVWLSGLNFDLVSRNEQTFVSGGESAGAGVERALEEDWADKSCSGGHCRGKPGQRGARGVLDTHWRRTLSYLLSRFFSPHHQARWAEILGCFDFDIVFFPGCEAARPDALSHIFLFNFLHN</sequence>
<evidence type="ECO:0000313" key="1">
    <source>
        <dbReference type="EMBL" id="KNZ50772.1"/>
    </source>
</evidence>
<keyword evidence="2" id="KW-1185">Reference proteome</keyword>
<proteinExistence type="predicted"/>
<accession>A0A0L6URA5</accession>
<feature type="non-terminal residue" evidence="1">
    <location>
        <position position="1"/>
    </location>
</feature>
<reference evidence="1 2" key="1">
    <citation type="submission" date="2015-08" db="EMBL/GenBank/DDBJ databases">
        <title>Next Generation Sequencing and Analysis of the Genome of Puccinia sorghi L Schw, the Causal Agent of Maize Common Rust.</title>
        <authorList>
            <person name="Rochi L."/>
            <person name="Burguener G."/>
            <person name="Darino M."/>
            <person name="Turjanski A."/>
            <person name="Kreff E."/>
            <person name="Dieguez M.J."/>
            <person name="Sacco F."/>
        </authorList>
    </citation>
    <scope>NUCLEOTIDE SEQUENCE [LARGE SCALE GENOMIC DNA]</scope>
    <source>
        <strain evidence="1 2">RO10H11247</strain>
    </source>
</reference>
<dbReference type="VEuPathDB" id="FungiDB:VP01_4247g1"/>
<gene>
    <name evidence="1" type="ORF">VP01_4247g1</name>
</gene>
<dbReference type="Proteomes" id="UP000037035">
    <property type="component" value="Unassembled WGS sequence"/>
</dbReference>
<comment type="caution">
    <text evidence="1">The sequence shown here is derived from an EMBL/GenBank/DDBJ whole genome shotgun (WGS) entry which is preliminary data.</text>
</comment>
<name>A0A0L6URA5_9BASI</name>
<dbReference type="EMBL" id="LAVV01009332">
    <property type="protein sequence ID" value="KNZ50772.1"/>
    <property type="molecule type" value="Genomic_DNA"/>
</dbReference>